<dbReference type="NCBIfam" id="TIGR01845">
    <property type="entry name" value="outer_NodT"/>
    <property type="match status" value="1"/>
</dbReference>
<dbReference type="AlphaFoldDB" id="A0A4R7AYC9"/>
<keyword evidence="2" id="KW-0472">Membrane</keyword>
<dbReference type="SUPFAM" id="SSF56954">
    <property type="entry name" value="Outer membrane efflux proteins (OEP)"/>
    <property type="match status" value="1"/>
</dbReference>
<dbReference type="PANTHER" id="PTHR30203">
    <property type="entry name" value="OUTER MEMBRANE CATION EFFLUX PROTEIN"/>
    <property type="match status" value="1"/>
</dbReference>
<dbReference type="InterPro" id="IPR010131">
    <property type="entry name" value="MdtP/NodT-like"/>
</dbReference>
<dbReference type="EMBL" id="SNZP01000019">
    <property type="protein sequence ID" value="TDR71453.1"/>
    <property type="molecule type" value="Genomic_DNA"/>
</dbReference>
<sequence>MLEKTARPGTLPGRLSCLAGVIAGLMLAGCAVGPDFATPTPPPHADYRPGNDKSLQTRPIAAPDAGNAGVQQTLSQGRDLPADWWTLFHSPELDTMIREALAHSPTLAAAEAAVRQAQENYNAELGTLAVPTINAQGSAARQRQVQGSPPPKDFTVYSGGLTVSYSLDVFGGGRRELESLAAQMDYQRYQLEAARQTLIFNVVSTAVQEAATRVQVDATRATLAALTAQLGIVIKQHQLGAQPLTAVLQQQQQVAQINASLPALEKSQALYRNQLATYLGRYPNDPDLPQIDLDALRLPQNLPLSLPSELVRQRPDIQASEALLHQASAEVGVATANLYPQITLSGSYARQRTDMNGGSSYASLWNMGAGLVMPLIDGGALRAHRRAAVAAYDQAAAQYRQTVLSAFQNVANTLNTIQADAGTLDAEADQAEETRQLRDIAQKRHQLGAISYLTVLDAERAYQQARLNLASSQAARFADTAMLYMALGGGWWNRTDPTQAGGNLKMAAGNNDNNIR</sequence>
<dbReference type="RefSeq" id="WP_133683936.1">
    <property type="nucleotide sequence ID" value="NZ_SNZP01000019.1"/>
</dbReference>
<dbReference type="Gene3D" id="1.20.1600.10">
    <property type="entry name" value="Outer membrane efflux proteins (OEP)"/>
    <property type="match status" value="1"/>
</dbReference>
<dbReference type="Pfam" id="PF02321">
    <property type="entry name" value="OEP"/>
    <property type="match status" value="2"/>
</dbReference>
<dbReference type="InterPro" id="IPR003423">
    <property type="entry name" value="OMP_efflux"/>
</dbReference>
<name>A0A4R7AYC9_9NEIS</name>
<protein>
    <submittedName>
        <fullName evidence="4">NodT family efflux transporter outer membrane factor (OMF) lipoprotein</fullName>
    </submittedName>
</protein>
<dbReference type="PANTHER" id="PTHR30203:SF33">
    <property type="entry name" value="BLR4455 PROTEIN"/>
    <property type="match status" value="1"/>
</dbReference>
<evidence type="ECO:0000313" key="4">
    <source>
        <dbReference type="EMBL" id="TDR71453.1"/>
    </source>
</evidence>
<keyword evidence="2" id="KW-0564">Palmitate</keyword>
<keyword evidence="2" id="KW-0812">Transmembrane</keyword>
<organism evidence="4 5">
    <name type="scientific">Paludibacterium purpuratum</name>
    <dbReference type="NCBI Taxonomy" id="1144873"/>
    <lineage>
        <taxon>Bacteria</taxon>
        <taxon>Pseudomonadati</taxon>
        <taxon>Pseudomonadota</taxon>
        <taxon>Betaproteobacteria</taxon>
        <taxon>Neisseriales</taxon>
        <taxon>Chromobacteriaceae</taxon>
        <taxon>Paludibacterium</taxon>
    </lineage>
</organism>
<gene>
    <name evidence="4" type="ORF">DFP86_11936</name>
</gene>
<dbReference type="GO" id="GO:0015562">
    <property type="term" value="F:efflux transmembrane transporter activity"/>
    <property type="evidence" value="ECO:0007669"/>
    <property type="project" value="InterPro"/>
</dbReference>
<dbReference type="GO" id="GO:0005886">
    <property type="term" value="C:plasma membrane"/>
    <property type="evidence" value="ECO:0007669"/>
    <property type="project" value="UniProtKB-SubCell"/>
</dbReference>
<dbReference type="PROSITE" id="PS51257">
    <property type="entry name" value="PROKAR_LIPOPROTEIN"/>
    <property type="match status" value="1"/>
</dbReference>
<evidence type="ECO:0000313" key="5">
    <source>
        <dbReference type="Proteomes" id="UP000295611"/>
    </source>
</evidence>
<comment type="similarity">
    <text evidence="1 2">Belongs to the outer membrane factor (OMF) (TC 1.B.17) family.</text>
</comment>
<accession>A0A4R7AYC9</accession>
<evidence type="ECO:0000256" key="2">
    <source>
        <dbReference type="RuleBase" id="RU362097"/>
    </source>
</evidence>
<dbReference type="Proteomes" id="UP000295611">
    <property type="component" value="Unassembled WGS sequence"/>
</dbReference>
<feature type="region of interest" description="Disordered" evidence="3">
    <location>
        <begin position="40"/>
        <end position="73"/>
    </location>
</feature>
<comment type="caution">
    <text evidence="4">The sequence shown here is derived from an EMBL/GenBank/DDBJ whole genome shotgun (WGS) entry which is preliminary data.</text>
</comment>
<keyword evidence="2 4" id="KW-0449">Lipoprotein</keyword>
<evidence type="ECO:0000256" key="1">
    <source>
        <dbReference type="ARBA" id="ARBA00007613"/>
    </source>
</evidence>
<dbReference type="OrthoDB" id="9770517at2"/>
<comment type="subcellular location">
    <subcellularLocation>
        <location evidence="2">Cell membrane</location>
        <topology evidence="2">Lipid-anchor</topology>
    </subcellularLocation>
</comment>
<keyword evidence="2" id="KW-1134">Transmembrane beta strand</keyword>
<reference evidence="4 5" key="1">
    <citation type="submission" date="2019-03" db="EMBL/GenBank/DDBJ databases">
        <title>Genomic Encyclopedia of Type Strains, Phase III (KMG-III): the genomes of soil and plant-associated and newly described type strains.</title>
        <authorList>
            <person name="Whitman W."/>
        </authorList>
    </citation>
    <scope>NUCLEOTIDE SEQUENCE [LARGE SCALE GENOMIC DNA]</scope>
    <source>
        <strain evidence="4 5">CECT 8976</strain>
    </source>
</reference>
<evidence type="ECO:0000256" key="3">
    <source>
        <dbReference type="SAM" id="MobiDB-lite"/>
    </source>
</evidence>
<dbReference type="Gene3D" id="2.20.200.10">
    <property type="entry name" value="Outer membrane efflux proteins (OEP)"/>
    <property type="match status" value="1"/>
</dbReference>
<proteinExistence type="inferred from homology"/>
<keyword evidence="5" id="KW-1185">Reference proteome</keyword>